<protein>
    <submittedName>
        <fullName evidence="8">AI-2E family transporter</fullName>
    </submittedName>
</protein>
<evidence type="ECO:0000256" key="7">
    <source>
        <dbReference type="SAM" id="Phobius"/>
    </source>
</evidence>
<feature type="transmembrane region" description="Helical" evidence="7">
    <location>
        <begin position="306"/>
        <end position="335"/>
    </location>
</feature>
<feature type="transmembrane region" description="Helical" evidence="7">
    <location>
        <begin position="142"/>
        <end position="168"/>
    </location>
</feature>
<comment type="similarity">
    <text evidence="2">Belongs to the autoinducer-2 exporter (AI-2E) (TC 2.A.86) family.</text>
</comment>
<evidence type="ECO:0000256" key="4">
    <source>
        <dbReference type="ARBA" id="ARBA00022989"/>
    </source>
</evidence>
<keyword evidence="3 7" id="KW-0812">Transmembrane</keyword>
<evidence type="ECO:0000256" key="1">
    <source>
        <dbReference type="ARBA" id="ARBA00004141"/>
    </source>
</evidence>
<evidence type="ECO:0000313" key="9">
    <source>
        <dbReference type="Proteomes" id="UP001596091"/>
    </source>
</evidence>
<accession>A0ABW1EIK8</accession>
<sequence length="362" mass="39098">MHEVDDKFRNRVIFSLLIITGFTLTIALLWMGRVIFLLLFASIVGATILTTISDWLHRRLRIRHGAAMALFILVSLGVIALVIWILGPNVVQQFSELETQLPMAAQSLLKQMQSHAWGQWLLRQTPGAEQIANGFSFAVTHIGGIVVSGATILVGLFIVFSLSVYLSVEPEMYYNGLRRLVPEDYRAKLDACASAVTEVLRWWVLTKFLAMTMVGILTTIGLAVVGLPLAGTLGIIAGAMTFIPNIGPFLAITPAALLALAISPMKGLLTLLVFAIVFMLEGYVVTPLLERNIVRLPPALTLTMQLLLATIVGPIGVALAAPFAAAIIGISAVLLPEAPKKTIPKPSARALKGHEETHKGQS</sequence>
<feature type="transmembrane region" description="Helical" evidence="7">
    <location>
        <begin position="12"/>
        <end position="30"/>
    </location>
</feature>
<dbReference type="RefSeq" id="WP_263342416.1">
    <property type="nucleotide sequence ID" value="NZ_JAGSYH010000012.1"/>
</dbReference>
<organism evidence="8 9">
    <name type="scientific">Acidicapsa dinghuensis</name>
    <dbReference type="NCBI Taxonomy" id="2218256"/>
    <lineage>
        <taxon>Bacteria</taxon>
        <taxon>Pseudomonadati</taxon>
        <taxon>Acidobacteriota</taxon>
        <taxon>Terriglobia</taxon>
        <taxon>Terriglobales</taxon>
        <taxon>Acidobacteriaceae</taxon>
        <taxon>Acidicapsa</taxon>
    </lineage>
</organism>
<evidence type="ECO:0000256" key="3">
    <source>
        <dbReference type="ARBA" id="ARBA00022692"/>
    </source>
</evidence>
<evidence type="ECO:0000256" key="6">
    <source>
        <dbReference type="SAM" id="MobiDB-lite"/>
    </source>
</evidence>
<evidence type="ECO:0000313" key="8">
    <source>
        <dbReference type="EMBL" id="MFC5863804.1"/>
    </source>
</evidence>
<proteinExistence type="inferred from homology"/>
<reference evidence="9" key="1">
    <citation type="journal article" date="2019" name="Int. J. Syst. Evol. Microbiol.">
        <title>The Global Catalogue of Microorganisms (GCM) 10K type strain sequencing project: providing services to taxonomists for standard genome sequencing and annotation.</title>
        <authorList>
            <consortium name="The Broad Institute Genomics Platform"/>
            <consortium name="The Broad Institute Genome Sequencing Center for Infectious Disease"/>
            <person name="Wu L."/>
            <person name="Ma J."/>
        </authorList>
    </citation>
    <scope>NUCLEOTIDE SEQUENCE [LARGE SCALE GENOMIC DNA]</scope>
    <source>
        <strain evidence="9">JCM 4087</strain>
    </source>
</reference>
<feature type="transmembrane region" description="Helical" evidence="7">
    <location>
        <begin position="68"/>
        <end position="87"/>
    </location>
</feature>
<feature type="region of interest" description="Disordered" evidence="6">
    <location>
        <begin position="343"/>
        <end position="362"/>
    </location>
</feature>
<keyword evidence="5 7" id="KW-0472">Membrane</keyword>
<feature type="transmembrane region" description="Helical" evidence="7">
    <location>
        <begin position="208"/>
        <end position="229"/>
    </location>
</feature>
<dbReference type="PANTHER" id="PTHR21716:SF62">
    <property type="entry name" value="TRANSPORT PROTEIN YDBI-RELATED"/>
    <property type="match status" value="1"/>
</dbReference>
<feature type="transmembrane region" description="Helical" evidence="7">
    <location>
        <begin position="268"/>
        <end position="286"/>
    </location>
</feature>
<keyword evidence="4 7" id="KW-1133">Transmembrane helix</keyword>
<dbReference type="EMBL" id="JBHSPH010000006">
    <property type="protein sequence ID" value="MFC5863804.1"/>
    <property type="molecule type" value="Genomic_DNA"/>
</dbReference>
<evidence type="ECO:0000256" key="5">
    <source>
        <dbReference type="ARBA" id="ARBA00023136"/>
    </source>
</evidence>
<dbReference type="Pfam" id="PF01594">
    <property type="entry name" value="AI-2E_transport"/>
    <property type="match status" value="1"/>
</dbReference>
<name>A0ABW1EIK8_9BACT</name>
<keyword evidence="9" id="KW-1185">Reference proteome</keyword>
<comment type="caution">
    <text evidence="8">The sequence shown here is derived from an EMBL/GenBank/DDBJ whole genome shotgun (WGS) entry which is preliminary data.</text>
</comment>
<comment type="subcellular location">
    <subcellularLocation>
        <location evidence="1">Membrane</location>
        <topology evidence="1">Multi-pass membrane protein</topology>
    </subcellularLocation>
</comment>
<feature type="transmembrane region" description="Helical" evidence="7">
    <location>
        <begin position="235"/>
        <end position="261"/>
    </location>
</feature>
<feature type="transmembrane region" description="Helical" evidence="7">
    <location>
        <begin position="36"/>
        <end position="56"/>
    </location>
</feature>
<dbReference type="InterPro" id="IPR002549">
    <property type="entry name" value="AI-2E-like"/>
</dbReference>
<feature type="compositionally biased region" description="Basic and acidic residues" evidence="6">
    <location>
        <begin position="352"/>
        <end position="362"/>
    </location>
</feature>
<gene>
    <name evidence="8" type="ORF">ACFPT7_15960</name>
</gene>
<evidence type="ECO:0000256" key="2">
    <source>
        <dbReference type="ARBA" id="ARBA00009773"/>
    </source>
</evidence>
<dbReference type="Proteomes" id="UP001596091">
    <property type="component" value="Unassembled WGS sequence"/>
</dbReference>
<dbReference type="PANTHER" id="PTHR21716">
    <property type="entry name" value="TRANSMEMBRANE PROTEIN"/>
    <property type="match status" value="1"/>
</dbReference>